<dbReference type="Gene3D" id="3.40.50.2000">
    <property type="entry name" value="Glycogen Phosphorylase B"/>
    <property type="match status" value="1"/>
</dbReference>
<name>A0A9D2EIS6_9MICO</name>
<dbReference type="Pfam" id="PF13692">
    <property type="entry name" value="Glyco_trans_1_4"/>
    <property type="match status" value="1"/>
</dbReference>
<reference evidence="1" key="2">
    <citation type="submission" date="2021-04" db="EMBL/GenBank/DDBJ databases">
        <authorList>
            <person name="Gilroy R."/>
        </authorList>
    </citation>
    <scope>NUCLEOTIDE SEQUENCE</scope>
    <source>
        <strain evidence="1">ChiGjej4B4-7305</strain>
    </source>
</reference>
<sequence>PVADWARGYAADPARVHTLANGVDTTRITPAPMAAEDEATFTVGFVGTLKPWHGLPTLLEALALMLADDPSYRLLLVGDGPQREVLQTLADRLGISAAIELTGAVEPVAIPAQLHRMQVAVAPYPAGGDFYFSPLKLQEYLAAGLPTVASAVGNLPAVLGHGRLGVLVEPEEPRKLADAITALRQDLLRRRRLGLAGRAEVVAHHDWTAVVERGLALVGRS</sequence>
<evidence type="ECO:0000313" key="1">
    <source>
        <dbReference type="EMBL" id="HIZ38253.1"/>
    </source>
</evidence>
<accession>A0A9D2EIS6</accession>
<proteinExistence type="predicted"/>
<dbReference type="PANTHER" id="PTHR12526:SF600">
    <property type="entry name" value="GLYCOSYL TRANSFERASE GROUP 1"/>
    <property type="match status" value="1"/>
</dbReference>
<evidence type="ECO:0000313" key="2">
    <source>
        <dbReference type="Proteomes" id="UP000824037"/>
    </source>
</evidence>
<feature type="non-terminal residue" evidence="1">
    <location>
        <position position="1"/>
    </location>
</feature>
<dbReference type="EMBL" id="DXBY01000353">
    <property type="protein sequence ID" value="HIZ38253.1"/>
    <property type="molecule type" value="Genomic_DNA"/>
</dbReference>
<protein>
    <submittedName>
        <fullName evidence="1">Glycosyltransferase</fullName>
    </submittedName>
</protein>
<comment type="caution">
    <text evidence="1">The sequence shown here is derived from an EMBL/GenBank/DDBJ whole genome shotgun (WGS) entry which is preliminary data.</text>
</comment>
<dbReference type="GO" id="GO:0016757">
    <property type="term" value="F:glycosyltransferase activity"/>
    <property type="evidence" value="ECO:0007669"/>
    <property type="project" value="TreeGrafter"/>
</dbReference>
<dbReference type="PANTHER" id="PTHR12526">
    <property type="entry name" value="GLYCOSYLTRANSFERASE"/>
    <property type="match status" value="1"/>
</dbReference>
<gene>
    <name evidence="1" type="ORF">H9815_20945</name>
</gene>
<dbReference type="Proteomes" id="UP000824037">
    <property type="component" value="Unassembled WGS sequence"/>
</dbReference>
<dbReference type="CDD" id="cd03801">
    <property type="entry name" value="GT4_PimA-like"/>
    <property type="match status" value="1"/>
</dbReference>
<dbReference type="SUPFAM" id="SSF53756">
    <property type="entry name" value="UDP-Glycosyltransferase/glycogen phosphorylase"/>
    <property type="match status" value="1"/>
</dbReference>
<dbReference type="AlphaFoldDB" id="A0A9D2EIS6"/>
<reference evidence="1" key="1">
    <citation type="journal article" date="2021" name="PeerJ">
        <title>Extensive microbial diversity within the chicken gut microbiome revealed by metagenomics and culture.</title>
        <authorList>
            <person name="Gilroy R."/>
            <person name="Ravi A."/>
            <person name="Getino M."/>
            <person name="Pursley I."/>
            <person name="Horton D.L."/>
            <person name="Alikhan N.F."/>
            <person name="Baker D."/>
            <person name="Gharbi K."/>
            <person name="Hall N."/>
            <person name="Watson M."/>
            <person name="Adriaenssens E.M."/>
            <person name="Foster-Nyarko E."/>
            <person name="Jarju S."/>
            <person name="Secka A."/>
            <person name="Antonio M."/>
            <person name="Oren A."/>
            <person name="Chaudhuri R.R."/>
            <person name="La Ragione R."/>
            <person name="Hildebrand F."/>
            <person name="Pallen M.J."/>
        </authorList>
    </citation>
    <scope>NUCLEOTIDE SEQUENCE</scope>
    <source>
        <strain evidence="1">ChiGjej4B4-7305</strain>
    </source>
</reference>
<organism evidence="1 2">
    <name type="scientific">Candidatus Ruania gallistercoris</name>
    <dbReference type="NCBI Taxonomy" id="2838746"/>
    <lineage>
        <taxon>Bacteria</taxon>
        <taxon>Bacillati</taxon>
        <taxon>Actinomycetota</taxon>
        <taxon>Actinomycetes</taxon>
        <taxon>Micrococcales</taxon>
        <taxon>Ruaniaceae</taxon>
        <taxon>Ruania</taxon>
    </lineage>
</organism>